<dbReference type="Pfam" id="PF03099">
    <property type="entry name" value="BPL_LplA_LipB"/>
    <property type="match status" value="1"/>
</dbReference>
<dbReference type="EC" id="6.3.4.15" evidence="5"/>
<dbReference type="PANTHER" id="PTHR12835">
    <property type="entry name" value="BIOTIN PROTEIN LIGASE"/>
    <property type="match status" value="1"/>
</dbReference>
<dbReference type="PANTHER" id="PTHR12835:SF5">
    <property type="entry name" value="BIOTIN--PROTEIN LIGASE"/>
    <property type="match status" value="1"/>
</dbReference>
<reference evidence="7 8" key="1">
    <citation type="submission" date="2020-08" db="EMBL/GenBank/DDBJ databases">
        <title>Genomic Encyclopedia of Type Strains, Phase IV (KMG-IV): sequencing the most valuable type-strain genomes for metagenomic binning, comparative biology and taxonomic classification.</title>
        <authorList>
            <person name="Goeker M."/>
        </authorList>
    </citation>
    <scope>NUCLEOTIDE SEQUENCE [LARGE SCALE GENOMIC DNA]</scope>
    <source>
        <strain evidence="7 8">DSM 14925</strain>
    </source>
</reference>
<dbReference type="EMBL" id="JACHHV010000050">
    <property type="protein sequence ID" value="MBB5888769.1"/>
    <property type="molecule type" value="Genomic_DNA"/>
</dbReference>
<dbReference type="RefSeq" id="WP_183541206.1">
    <property type="nucleotide sequence ID" value="NZ_JACHHV010000050.1"/>
</dbReference>
<gene>
    <name evidence="7" type="ORF">HNQ37_001682</name>
</gene>
<dbReference type="InterPro" id="IPR004143">
    <property type="entry name" value="BPL_LPL_catalytic"/>
</dbReference>
<evidence type="ECO:0000256" key="4">
    <source>
        <dbReference type="ARBA" id="ARBA00023267"/>
    </source>
</evidence>
<evidence type="ECO:0000259" key="6">
    <source>
        <dbReference type="PROSITE" id="PS51733"/>
    </source>
</evidence>
<dbReference type="Gene3D" id="2.30.30.100">
    <property type="match status" value="1"/>
</dbReference>
<accession>A0A841CBK7</accession>
<dbReference type="GO" id="GO:0005524">
    <property type="term" value="F:ATP binding"/>
    <property type="evidence" value="ECO:0007669"/>
    <property type="project" value="UniProtKB-KW"/>
</dbReference>
<dbReference type="InterPro" id="IPR008988">
    <property type="entry name" value="Transcriptional_repressor_C"/>
</dbReference>
<dbReference type="InterPro" id="IPR045864">
    <property type="entry name" value="aa-tRNA-synth_II/BPL/LPL"/>
</dbReference>
<dbReference type="GO" id="GO:0016740">
    <property type="term" value="F:transferase activity"/>
    <property type="evidence" value="ECO:0007669"/>
    <property type="project" value="UniProtKB-ARBA"/>
</dbReference>
<dbReference type="Pfam" id="PF02237">
    <property type="entry name" value="BPL_C"/>
    <property type="match status" value="1"/>
</dbReference>
<dbReference type="PROSITE" id="PS51733">
    <property type="entry name" value="BPL_LPL_CATALYTIC"/>
    <property type="match status" value="1"/>
</dbReference>
<dbReference type="InterPro" id="IPR003142">
    <property type="entry name" value="BPL_C"/>
</dbReference>
<comment type="caution">
    <text evidence="7">The sequence shown here is derived from an EMBL/GenBank/DDBJ whole genome shotgun (WGS) entry which is preliminary data.</text>
</comment>
<dbReference type="SUPFAM" id="SSF50037">
    <property type="entry name" value="C-terminal domain of transcriptional repressors"/>
    <property type="match status" value="1"/>
</dbReference>
<organism evidence="7 8">
    <name type="scientific">Lactovum miscens</name>
    <dbReference type="NCBI Taxonomy" id="190387"/>
    <lineage>
        <taxon>Bacteria</taxon>
        <taxon>Bacillati</taxon>
        <taxon>Bacillota</taxon>
        <taxon>Bacilli</taxon>
        <taxon>Lactobacillales</taxon>
        <taxon>Streptococcaceae</taxon>
        <taxon>Lactovum</taxon>
    </lineage>
</organism>
<evidence type="ECO:0000313" key="8">
    <source>
        <dbReference type="Proteomes" id="UP000562464"/>
    </source>
</evidence>
<feature type="domain" description="BPL/LPL catalytic" evidence="6">
    <location>
        <begin position="1"/>
        <end position="183"/>
    </location>
</feature>
<dbReference type="NCBIfam" id="TIGR00121">
    <property type="entry name" value="birA_ligase"/>
    <property type="match status" value="1"/>
</dbReference>
<evidence type="ECO:0000256" key="1">
    <source>
        <dbReference type="ARBA" id="ARBA00022598"/>
    </source>
</evidence>
<dbReference type="InterPro" id="IPR004408">
    <property type="entry name" value="Biotin_CoA_COase_ligase"/>
</dbReference>
<keyword evidence="8" id="KW-1185">Reference proteome</keyword>
<dbReference type="CDD" id="cd16442">
    <property type="entry name" value="BPL"/>
    <property type="match status" value="1"/>
</dbReference>
<keyword evidence="2" id="KW-0547">Nucleotide-binding</keyword>
<proteinExistence type="predicted"/>
<dbReference type="Gene3D" id="3.30.930.10">
    <property type="entry name" value="Bira Bifunctional Protein, Domain 2"/>
    <property type="match status" value="1"/>
</dbReference>
<dbReference type="GO" id="GO:0004077">
    <property type="term" value="F:biotin--[biotin carboxyl-carrier protein] ligase activity"/>
    <property type="evidence" value="ECO:0007669"/>
    <property type="project" value="UniProtKB-EC"/>
</dbReference>
<keyword evidence="3" id="KW-0067">ATP-binding</keyword>
<protein>
    <recommendedName>
        <fullName evidence="5">biotin--[biotin carboxyl-carrier protein] ligase</fullName>
        <ecNumber evidence="5">6.3.4.15</ecNumber>
    </recommendedName>
</protein>
<name>A0A841CBK7_9LACT</name>
<keyword evidence="1 7" id="KW-0436">Ligase</keyword>
<evidence type="ECO:0000256" key="3">
    <source>
        <dbReference type="ARBA" id="ARBA00022840"/>
    </source>
</evidence>
<evidence type="ECO:0000256" key="2">
    <source>
        <dbReference type="ARBA" id="ARBA00022741"/>
    </source>
</evidence>
<dbReference type="GO" id="GO:0005737">
    <property type="term" value="C:cytoplasm"/>
    <property type="evidence" value="ECO:0007669"/>
    <property type="project" value="TreeGrafter"/>
</dbReference>
<evidence type="ECO:0000256" key="5">
    <source>
        <dbReference type="ARBA" id="ARBA00024227"/>
    </source>
</evidence>
<keyword evidence="4" id="KW-0092">Biotin</keyword>
<dbReference type="SUPFAM" id="SSF55681">
    <property type="entry name" value="Class II aaRS and biotin synthetases"/>
    <property type="match status" value="1"/>
</dbReference>
<evidence type="ECO:0000313" key="7">
    <source>
        <dbReference type="EMBL" id="MBB5888769.1"/>
    </source>
</evidence>
<dbReference type="Proteomes" id="UP000562464">
    <property type="component" value="Unassembled WGS sequence"/>
</dbReference>
<dbReference type="GO" id="GO:0009249">
    <property type="term" value="P:protein lipoylation"/>
    <property type="evidence" value="ECO:0007669"/>
    <property type="project" value="UniProtKB-ARBA"/>
</dbReference>
<sequence>MTFFDKAQILEHNQWLEDLVLLDTTPSTQLEARGGLANTLYLTDHQTATYGRFGRKYYAANTGGIYMSANLGQSNYEKHVQYTILAASAVVSAIEKLTTKKPTIKWVNDVYLGKKKIVGILAESGPSGMILGMGINFDIQYFPEELSDRATSLYPNQEYPSITESDLISKIWSEFRRLENLNYLEIYKSHCFVLGMTVSFKQNNHDLQGVAIDLTPQGELIVNCNDGIQRILNSGEISLKKWTE</sequence>
<dbReference type="AlphaFoldDB" id="A0A841CBK7"/>